<dbReference type="Gene3D" id="1.10.1660.10">
    <property type="match status" value="1"/>
</dbReference>
<gene>
    <name evidence="2" type="ORF">GCM10007895_06290</name>
</gene>
<protein>
    <recommendedName>
        <fullName evidence="1">HTH merR-type domain-containing protein</fullName>
    </recommendedName>
</protein>
<dbReference type="AlphaFoldDB" id="A0AA37W0E7"/>
<dbReference type="RefSeq" id="WP_095506647.1">
    <property type="nucleotide sequence ID" value="NZ_BSNC01000002.1"/>
</dbReference>
<dbReference type="InterPro" id="IPR000551">
    <property type="entry name" value="MerR-type_HTH_dom"/>
</dbReference>
<dbReference type="Proteomes" id="UP001161422">
    <property type="component" value="Unassembled WGS sequence"/>
</dbReference>
<feature type="domain" description="HTH merR-type" evidence="1">
    <location>
        <begin position="9"/>
        <end position="50"/>
    </location>
</feature>
<proteinExistence type="predicted"/>
<comment type="caution">
    <text evidence="2">The sequence shown here is derived from an EMBL/GenBank/DDBJ whole genome shotgun (WGS) entry which is preliminary data.</text>
</comment>
<evidence type="ECO:0000259" key="1">
    <source>
        <dbReference type="Pfam" id="PF13411"/>
    </source>
</evidence>
<sequence length="60" mass="6932">MNIRLLTRKEVAYHVGVSSTTISNWVKLGILPKPVTRTGMRPRYSEKHIKAAVKYLKQEH</sequence>
<reference evidence="2" key="2">
    <citation type="submission" date="2023-01" db="EMBL/GenBank/DDBJ databases">
        <title>Draft genome sequence of Paraferrimonas sedimenticola strain NBRC 101628.</title>
        <authorList>
            <person name="Sun Q."/>
            <person name="Mori K."/>
        </authorList>
    </citation>
    <scope>NUCLEOTIDE SEQUENCE</scope>
    <source>
        <strain evidence="2">NBRC 101628</strain>
    </source>
</reference>
<accession>A0AA37W0E7</accession>
<name>A0AA37W0E7_9GAMM</name>
<evidence type="ECO:0000313" key="3">
    <source>
        <dbReference type="Proteomes" id="UP001161422"/>
    </source>
</evidence>
<dbReference type="GO" id="GO:0006355">
    <property type="term" value="P:regulation of DNA-templated transcription"/>
    <property type="evidence" value="ECO:0007669"/>
    <property type="project" value="InterPro"/>
</dbReference>
<organism evidence="2 3">
    <name type="scientific">Paraferrimonas sedimenticola</name>
    <dbReference type="NCBI Taxonomy" id="375674"/>
    <lineage>
        <taxon>Bacteria</taxon>
        <taxon>Pseudomonadati</taxon>
        <taxon>Pseudomonadota</taxon>
        <taxon>Gammaproteobacteria</taxon>
        <taxon>Alteromonadales</taxon>
        <taxon>Ferrimonadaceae</taxon>
        <taxon>Paraferrimonas</taxon>
    </lineage>
</organism>
<evidence type="ECO:0000313" key="2">
    <source>
        <dbReference type="EMBL" id="GLP95323.1"/>
    </source>
</evidence>
<dbReference type="GO" id="GO:0003677">
    <property type="term" value="F:DNA binding"/>
    <property type="evidence" value="ECO:0007669"/>
    <property type="project" value="InterPro"/>
</dbReference>
<keyword evidence="3" id="KW-1185">Reference proteome</keyword>
<dbReference type="InterPro" id="IPR009061">
    <property type="entry name" value="DNA-bd_dom_put_sf"/>
</dbReference>
<dbReference type="SUPFAM" id="SSF46955">
    <property type="entry name" value="Putative DNA-binding domain"/>
    <property type="match status" value="1"/>
</dbReference>
<dbReference type="Pfam" id="PF13411">
    <property type="entry name" value="MerR_1"/>
    <property type="match status" value="1"/>
</dbReference>
<dbReference type="EMBL" id="BSNC01000002">
    <property type="protein sequence ID" value="GLP95323.1"/>
    <property type="molecule type" value="Genomic_DNA"/>
</dbReference>
<reference evidence="2" key="1">
    <citation type="journal article" date="2014" name="Int. J. Syst. Evol. Microbiol.">
        <title>Complete genome sequence of Corynebacterium casei LMG S-19264T (=DSM 44701T), isolated from a smear-ripened cheese.</title>
        <authorList>
            <consortium name="US DOE Joint Genome Institute (JGI-PGF)"/>
            <person name="Walter F."/>
            <person name="Albersmeier A."/>
            <person name="Kalinowski J."/>
            <person name="Ruckert C."/>
        </authorList>
    </citation>
    <scope>NUCLEOTIDE SEQUENCE</scope>
    <source>
        <strain evidence="2">NBRC 101628</strain>
    </source>
</reference>